<dbReference type="RefSeq" id="WP_053222008.1">
    <property type="nucleotide sequence ID" value="NZ_JSVA01000003.1"/>
</dbReference>
<dbReference type="Pfam" id="PF14534">
    <property type="entry name" value="DUF4440"/>
    <property type="match status" value="1"/>
</dbReference>
<sequence length="122" mass="13941">MENEIKKVVLNLEIATAKRDISEIEKYLHKDYRVVANRFKGANKVTIITKEMYLSMMQAGKIGGTSYTTEFKSISITDHTALVDLVFTSDISSDMHKYLILILDENDQWKVVSDIPVVIEKN</sequence>
<name>A0A0L8AQ45_9BACT</name>
<organism evidence="2 3">
    <name type="scientific">Roseivirga seohaensis subsp. aquiponti</name>
    <dbReference type="NCBI Taxonomy" id="1566026"/>
    <lineage>
        <taxon>Bacteria</taxon>
        <taxon>Pseudomonadati</taxon>
        <taxon>Bacteroidota</taxon>
        <taxon>Cytophagia</taxon>
        <taxon>Cytophagales</taxon>
        <taxon>Roseivirgaceae</taxon>
        <taxon>Roseivirga</taxon>
    </lineage>
</organism>
<dbReference type="InterPro" id="IPR027843">
    <property type="entry name" value="DUF4440"/>
</dbReference>
<proteinExistence type="predicted"/>
<keyword evidence="3" id="KW-1185">Reference proteome</keyword>
<comment type="caution">
    <text evidence="2">The sequence shown here is derived from an EMBL/GenBank/DDBJ whole genome shotgun (WGS) entry which is preliminary data.</text>
</comment>
<evidence type="ECO:0000259" key="1">
    <source>
        <dbReference type="Pfam" id="PF14534"/>
    </source>
</evidence>
<accession>A0A0L8AQ45</accession>
<dbReference type="SUPFAM" id="SSF54427">
    <property type="entry name" value="NTF2-like"/>
    <property type="match status" value="1"/>
</dbReference>
<dbReference type="InterPro" id="IPR032710">
    <property type="entry name" value="NTF2-like_dom_sf"/>
</dbReference>
<dbReference type="EMBL" id="JSVA01000003">
    <property type="protein sequence ID" value="KOF04302.1"/>
    <property type="molecule type" value="Genomic_DNA"/>
</dbReference>
<dbReference type="AlphaFoldDB" id="A0A0L8AQ45"/>
<evidence type="ECO:0000313" key="3">
    <source>
        <dbReference type="Proteomes" id="UP000036908"/>
    </source>
</evidence>
<dbReference type="PATRIC" id="fig|1566026.4.peg.2085"/>
<protein>
    <recommendedName>
        <fullName evidence="1">DUF4440 domain-containing protein</fullName>
    </recommendedName>
</protein>
<feature type="domain" description="DUF4440" evidence="1">
    <location>
        <begin position="5"/>
        <end position="110"/>
    </location>
</feature>
<dbReference type="Proteomes" id="UP000036908">
    <property type="component" value="Unassembled WGS sequence"/>
</dbReference>
<reference evidence="3" key="1">
    <citation type="submission" date="2014-11" db="EMBL/GenBank/DDBJ databases">
        <title>Genome sequencing of Roseivirga sp. D-25.</title>
        <authorList>
            <person name="Selvaratnam C."/>
            <person name="Thevarajoo S."/>
            <person name="Goh K.M."/>
            <person name="Eee R."/>
            <person name="Chan K.-G."/>
            <person name="Chong C.S."/>
        </authorList>
    </citation>
    <scope>NUCLEOTIDE SEQUENCE [LARGE SCALE GENOMIC DNA]</scope>
    <source>
        <strain evidence="3">D-25</strain>
    </source>
</reference>
<dbReference type="Gene3D" id="3.10.450.50">
    <property type="match status" value="1"/>
</dbReference>
<gene>
    <name evidence="2" type="ORF">OB69_01925</name>
</gene>
<evidence type="ECO:0000313" key="2">
    <source>
        <dbReference type="EMBL" id="KOF04302.1"/>
    </source>
</evidence>